<accession>A0A2N5DQY0</accession>
<reference evidence="1 2" key="1">
    <citation type="submission" date="2017-12" db="EMBL/GenBank/DDBJ databases">
        <title>The genome sequence of Caulobacter sp. 410.</title>
        <authorList>
            <person name="Gao J."/>
            <person name="Mao X."/>
            <person name="Sun J."/>
        </authorList>
    </citation>
    <scope>NUCLEOTIDE SEQUENCE [LARGE SCALE GENOMIC DNA]</scope>
    <source>
        <strain evidence="1 2">410</strain>
    </source>
</reference>
<dbReference type="EMBL" id="PJRS01000009">
    <property type="protein sequence ID" value="PLR28425.1"/>
    <property type="molecule type" value="Genomic_DNA"/>
</dbReference>
<dbReference type="AlphaFoldDB" id="A0A2N5DQY0"/>
<protein>
    <submittedName>
        <fullName evidence="1">Uncharacterized protein</fullName>
    </submittedName>
</protein>
<evidence type="ECO:0000313" key="2">
    <source>
        <dbReference type="Proteomes" id="UP000234479"/>
    </source>
</evidence>
<dbReference type="PROSITE" id="PS51257">
    <property type="entry name" value="PROKAR_LIPOPROTEIN"/>
    <property type="match status" value="1"/>
</dbReference>
<organism evidence="1 2">
    <name type="scientific">Caulobacter zeae</name>
    <dbReference type="NCBI Taxonomy" id="2055137"/>
    <lineage>
        <taxon>Bacteria</taxon>
        <taxon>Pseudomonadati</taxon>
        <taxon>Pseudomonadota</taxon>
        <taxon>Alphaproteobacteria</taxon>
        <taxon>Caulobacterales</taxon>
        <taxon>Caulobacteraceae</taxon>
        <taxon>Caulobacter</taxon>
    </lineage>
</organism>
<evidence type="ECO:0000313" key="1">
    <source>
        <dbReference type="EMBL" id="PLR28425.1"/>
    </source>
</evidence>
<dbReference type="Proteomes" id="UP000234479">
    <property type="component" value="Unassembled WGS sequence"/>
</dbReference>
<sequence>MLSKPAWRELWPLVLVSATAAGCASVDTSHVVVGRYFGMVEVRAEPPAGEDGQTIGRTKVRTLGGWVDLSPRGGRLESLGAGWRSSARLAIPADCRLVVVVRTDAQLASVKALLDADLVSKGERCAVKEED</sequence>
<keyword evidence="2" id="KW-1185">Reference proteome</keyword>
<name>A0A2N5DQY0_9CAUL</name>
<gene>
    <name evidence="1" type="ORF">SGCZBJ_02975</name>
</gene>
<dbReference type="RefSeq" id="WP_133149170.1">
    <property type="nucleotide sequence ID" value="NZ_PJRS01000009.1"/>
</dbReference>
<proteinExistence type="predicted"/>
<comment type="caution">
    <text evidence="1">The sequence shown here is derived from an EMBL/GenBank/DDBJ whole genome shotgun (WGS) entry which is preliminary data.</text>
</comment>